<dbReference type="InterPro" id="IPR050600">
    <property type="entry name" value="SETD3_SETD6_MTase"/>
</dbReference>
<dbReference type="AlphaFoldDB" id="A0AAN6PIU5"/>
<feature type="domain" description="SET" evidence="1">
    <location>
        <begin position="23"/>
        <end position="262"/>
    </location>
</feature>
<evidence type="ECO:0000313" key="2">
    <source>
        <dbReference type="EMBL" id="KAK4041793.1"/>
    </source>
</evidence>
<dbReference type="CDD" id="cd10527">
    <property type="entry name" value="SET_LSMT"/>
    <property type="match status" value="1"/>
</dbReference>
<dbReference type="InterPro" id="IPR046341">
    <property type="entry name" value="SET_dom_sf"/>
</dbReference>
<gene>
    <name evidence="2" type="ORF">C8A01DRAFT_34171</name>
</gene>
<reference evidence="3" key="1">
    <citation type="journal article" date="2023" name="Mol. Phylogenet. Evol.">
        <title>Genome-scale phylogeny and comparative genomics of the fungal order Sordariales.</title>
        <authorList>
            <person name="Hensen N."/>
            <person name="Bonometti L."/>
            <person name="Westerberg I."/>
            <person name="Brannstrom I.O."/>
            <person name="Guillou S."/>
            <person name="Cros-Aarteil S."/>
            <person name="Calhoun S."/>
            <person name="Haridas S."/>
            <person name="Kuo A."/>
            <person name="Mondo S."/>
            <person name="Pangilinan J."/>
            <person name="Riley R."/>
            <person name="LaButti K."/>
            <person name="Andreopoulos B."/>
            <person name="Lipzen A."/>
            <person name="Chen C."/>
            <person name="Yan M."/>
            <person name="Daum C."/>
            <person name="Ng V."/>
            <person name="Clum A."/>
            <person name="Steindorff A."/>
            <person name="Ohm R.A."/>
            <person name="Martin F."/>
            <person name="Silar P."/>
            <person name="Natvig D.O."/>
            <person name="Lalanne C."/>
            <person name="Gautier V."/>
            <person name="Ament-Velasquez S.L."/>
            <person name="Kruys A."/>
            <person name="Hutchinson M.I."/>
            <person name="Powell A.J."/>
            <person name="Barry K."/>
            <person name="Miller A.N."/>
            <person name="Grigoriev I.V."/>
            <person name="Debuchy R."/>
            <person name="Gladieux P."/>
            <person name="Hiltunen Thoren M."/>
            <person name="Johannesson H."/>
        </authorList>
    </citation>
    <scope>NUCLEOTIDE SEQUENCE [LARGE SCALE GENOMIC DNA]</scope>
    <source>
        <strain evidence="3">CBS 284.82</strain>
    </source>
</reference>
<dbReference type="SUPFAM" id="SSF82199">
    <property type="entry name" value="SET domain"/>
    <property type="match status" value="1"/>
</dbReference>
<dbReference type="PANTHER" id="PTHR13271">
    <property type="entry name" value="UNCHARACTERIZED PUTATIVE METHYLTRANSFERASE"/>
    <property type="match status" value="1"/>
</dbReference>
<comment type="caution">
    <text evidence="2">The sequence shown here is derived from an EMBL/GenBank/DDBJ whole genome shotgun (WGS) entry which is preliminary data.</text>
</comment>
<organism evidence="2 3">
    <name type="scientific">Parachaetomium inaequale</name>
    <dbReference type="NCBI Taxonomy" id="2588326"/>
    <lineage>
        <taxon>Eukaryota</taxon>
        <taxon>Fungi</taxon>
        <taxon>Dikarya</taxon>
        <taxon>Ascomycota</taxon>
        <taxon>Pezizomycotina</taxon>
        <taxon>Sordariomycetes</taxon>
        <taxon>Sordariomycetidae</taxon>
        <taxon>Sordariales</taxon>
        <taxon>Chaetomiaceae</taxon>
        <taxon>Parachaetomium</taxon>
    </lineage>
</organism>
<dbReference type="Proteomes" id="UP001303115">
    <property type="component" value="Unassembled WGS sequence"/>
</dbReference>
<sequence length="491" mass="53401">MHRPTLPIEGLPAWAHLNDVSFHGVKVVNTEGKGYGVVSDTDLEATDDTSDAPALLTVPHDLVLNAAAVEEYAKEDKNFRQLLDAIGRRSTRADVLLFLLVQTVLASRSGHSAVGVSNPWTEYLKFLPETVLVPTLWTEDERLLLRGTSLEAAVDAKISALDAEFGLVQEKSSDIISWNDLLWAEGASVSFTDWIRLDALYRSRCLELPRSGESMVPCVDMLNHSAAPSAYYDETPKDEVILLPRPGTTGIPKGAEITISYGADKSAAEMLFSYGFIDPGSTADSLVLPLAPFPDDPLAKAKLVAFGEAPQIHVAREEEEAGNGLAAVRWASAFAHLMCVNEEDGLEFRVLQQTDGARQLRVFWQEEDVTDQAGEFEALVQTHPLAAVVRLRVVTVVQEALRAQLERLGSAVAVPAAAAASPQQRREDCVRAAMLLREIETKLLEAAVETLEEERSSLLTDRNVVAYLGLTEAAESGLAGDEVSNEPDDFS</sequence>
<accession>A0AAN6PIU5</accession>
<dbReference type="GO" id="GO:0005634">
    <property type="term" value="C:nucleus"/>
    <property type="evidence" value="ECO:0007669"/>
    <property type="project" value="TreeGrafter"/>
</dbReference>
<name>A0AAN6PIU5_9PEZI</name>
<protein>
    <recommendedName>
        <fullName evidence="1">SET domain-containing protein</fullName>
    </recommendedName>
</protein>
<proteinExistence type="predicted"/>
<dbReference type="PROSITE" id="PS50280">
    <property type="entry name" value="SET"/>
    <property type="match status" value="1"/>
</dbReference>
<dbReference type="InterPro" id="IPR001214">
    <property type="entry name" value="SET_dom"/>
</dbReference>
<dbReference type="Gene3D" id="3.90.1410.10">
    <property type="entry name" value="set domain protein methyltransferase, domain 1"/>
    <property type="match status" value="1"/>
</dbReference>
<evidence type="ECO:0000259" key="1">
    <source>
        <dbReference type="PROSITE" id="PS50280"/>
    </source>
</evidence>
<dbReference type="GO" id="GO:0016279">
    <property type="term" value="F:protein-lysine N-methyltransferase activity"/>
    <property type="evidence" value="ECO:0007669"/>
    <property type="project" value="TreeGrafter"/>
</dbReference>
<dbReference type="EMBL" id="MU854351">
    <property type="protein sequence ID" value="KAK4041793.1"/>
    <property type="molecule type" value="Genomic_DNA"/>
</dbReference>
<dbReference type="PANTHER" id="PTHR13271:SF76">
    <property type="entry name" value="SET DOMAIN-CONTAINING PROTEIN 8"/>
    <property type="match status" value="1"/>
</dbReference>
<evidence type="ECO:0000313" key="3">
    <source>
        <dbReference type="Proteomes" id="UP001303115"/>
    </source>
</evidence>
<keyword evidence="3" id="KW-1185">Reference proteome</keyword>